<dbReference type="InterPro" id="IPR006171">
    <property type="entry name" value="TOPRIM_dom"/>
</dbReference>
<dbReference type="FunFam" id="3.30.230.10:FF:000005">
    <property type="entry name" value="DNA gyrase subunit B"/>
    <property type="match status" value="1"/>
</dbReference>
<dbReference type="InterPro" id="IPR013759">
    <property type="entry name" value="Topo_IIA_B_C"/>
</dbReference>
<dbReference type="NCBIfam" id="NF011501">
    <property type="entry name" value="PRK14939.1"/>
    <property type="match status" value="1"/>
</dbReference>
<dbReference type="Pfam" id="PF00204">
    <property type="entry name" value="DNA_gyraseB"/>
    <property type="match status" value="1"/>
</dbReference>
<feature type="binding site" evidence="10">
    <location>
        <position position="502"/>
    </location>
    <ligand>
        <name>Mg(2+)</name>
        <dbReference type="ChEBI" id="CHEBI:18420"/>
        <label>2</label>
    </ligand>
</feature>
<dbReference type="CDD" id="cd16928">
    <property type="entry name" value="HATPase_GyrB-like"/>
    <property type="match status" value="1"/>
</dbReference>
<evidence type="ECO:0000256" key="7">
    <source>
        <dbReference type="ARBA" id="ARBA00023029"/>
    </source>
</evidence>
<dbReference type="SMART" id="SM00387">
    <property type="entry name" value="HATPase_c"/>
    <property type="match status" value="1"/>
</dbReference>
<proteinExistence type="inferred from homology"/>
<keyword evidence="13" id="KW-1185">Reference proteome</keyword>
<comment type="subcellular location">
    <subcellularLocation>
        <location evidence="10">Cytoplasm</location>
    </subcellularLocation>
</comment>
<keyword evidence="7 10" id="KW-0799">Topoisomerase</keyword>
<dbReference type="InterPro" id="IPR018522">
    <property type="entry name" value="TopoIIA_CS"/>
</dbReference>
<dbReference type="GO" id="GO:0046872">
    <property type="term" value="F:metal ion binding"/>
    <property type="evidence" value="ECO:0007669"/>
    <property type="project" value="UniProtKB-KW"/>
</dbReference>
<dbReference type="SUPFAM" id="SSF56719">
    <property type="entry name" value="Type II DNA topoisomerase"/>
    <property type="match status" value="1"/>
</dbReference>
<name>A0A1M5WJY5_9BACT</name>
<evidence type="ECO:0000313" key="13">
    <source>
        <dbReference type="Proteomes" id="UP000184139"/>
    </source>
</evidence>
<dbReference type="Pfam" id="PF01751">
    <property type="entry name" value="Toprim"/>
    <property type="match status" value="1"/>
</dbReference>
<dbReference type="STRING" id="1121409.SAMN02745124_02356"/>
<gene>
    <name evidence="10" type="primary">gyrB</name>
    <name evidence="12" type="ORF">SAMN02745124_02356</name>
</gene>
<evidence type="ECO:0000256" key="4">
    <source>
        <dbReference type="ARBA" id="ARBA00022741"/>
    </source>
</evidence>
<reference evidence="12 13" key="1">
    <citation type="submission" date="2016-11" db="EMBL/GenBank/DDBJ databases">
        <authorList>
            <person name="Jaros S."/>
            <person name="Januszkiewicz K."/>
            <person name="Wedrychowicz H."/>
        </authorList>
    </citation>
    <scope>NUCLEOTIDE SEQUENCE [LARGE SCALE GENOMIC DNA]</scope>
    <source>
        <strain evidence="12 13">DSM 9705</strain>
    </source>
</reference>
<keyword evidence="10" id="KW-0963">Cytoplasm</keyword>
<evidence type="ECO:0000256" key="6">
    <source>
        <dbReference type="ARBA" id="ARBA00022842"/>
    </source>
</evidence>
<dbReference type="Pfam" id="PF00986">
    <property type="entry name" value="DNA_gyraseB_C"/>
    <property type="match status" value="1"/>
</dbReference>
<keyword evidence="5 10" id="KW-0067">ATP-binding</keyword>
<comment type="subunit">
    <text evidence="10">Heterotetramer, composed of two GyrA and two GyrB chains. In the heterotetramer, GyrA contains the active site tyrosine that forms a transient covalent intermediate with DNA, while GyrB binds cofactors and catalyzes ATP hydrolysis.</text>
</comment>
<dbReference type="InterPro" id="IPR013760">
    <property type="entry name" value="Topo_IIA-like_dom_sf"/>
</dbReference>
<dbReference type="HAMAP" id="MF_01898">
    <property type="entry name" value="GyrB"/>
    <property type="match status" value="1"/>
</dbReference>
<dbReference type="Pfam" id="PF02518">
    <property type="entry name" value="HATPase_c"/>
    <property type="match status" value="1"/>
</dbReference>
<dbReference type="Proteomes" id="UP000184139">
    <property type="component" value="Unassembled WGS sequence"/>
</dbReference>
<feature type="site" description="Interaction with DNA" evidence="10">
    <location>
        <position position="454"/>
    </location>
</feature>
<feature type="binding site" evidence="10">
    <location>
        <position position="500"/>
    </location>
    <ligand>
        <name>Mg(2+)</name>
        <dbReference type="ChEBI" id="CHEBI:18420"/>
        <label>2</label>
    </ligand>
</feature>
<accession>A0A1M5WJY5</accession>
<sequence>MIEEKTSSYDAGQIKVLDGLEAVRKRPSMYIGNTAVEGLHHLIWEVVDNSIDEALAGYCQRIRVTILEDNSVRVEDDGRGIPVDIHPTEKVPALELVMTTLHAGGKFDHSSYKVSGGLHGVGVSVVNALSEEAVAEVRRDGKIYRQSYRYGQKVSELEVVGTSEKTGTTILFKSDPHIFTETRVYDYETVKSRLRELAFLNKDVRLYLKDERSGEEDKFHASGGVISYVQWLNRNRTPVFSDPIFLTGEKDMVEVEISFQYFDGYSERLFSFVNNINTREGGTHVAGFRAALTKCINRYASDDIVPKNLKEKMGGDDVREGLTCVISVRVPNPQFEGQTKTKLGNSEVKWIVESICNDKLTIFLEQNPNIAKRILSKVVDAARAREAAKKARDLSRKKGSTSLLMAGKLAECQEKDPKKREIFIVEGDSAGGSAKQGRDRAIQAILPLRGKIMNVEKARFDKILNSEEIKQLIAALGCGIGKDDFDPERLRYHKIIIMTDADVDGAHIRTLLLTFFYRQMLPLIQGGHVYIGQPPLFRIGKGKSEQYFLDEDQLNNYLFTQASQKMSVIVSNQDKSIFTDDQLVETLRKLSVFERIVAFLERMNITEALLVYMLEKGIRKADQFTEKEFVEGISDNLSADKTMIVGAIRACRWRADCYELDVALKDKAQVTTTIGPQIPLINEYRSALHLFESISALLDKTFSIREKGREDGGTEKQARNWKEMLEIVRNESFKGSHLQRYKGLGEMNPNQLWETTMNPSNRRLLQVQIQDAEEADEMFTTLMGDKVEPRREFIQNHALEVTELDI</sequence>
<dbReference type="FunFam" id="3.30.565.10:FF:000002">
    <property type="entry name" value="DNA gyrase subunit B"/>
    <property type="match status" value="1"/>
</dbReference>
<dbReference type="InterPro" id="IPR020568">
    <property type="entry name" value="Ribosomal_Su5_D2-typ_SF"/>
</dbReference>
<dbReference type="EMBL" id="FQXS01000013">
    <property type="protein sequence ID" value="SHH87856.1"/>
    <property type="molecule type" value="Genomic_DNA"/>
</dbReference>
<dbReference type="GO" id="GO:0003677">
    <property type="term" value="F:DNA binding"/>
    <property type="evidence" value="ECO:0007669"/>
    <property type="project" value="UniProtKB-KW"/>
</dbReference>
<comment type="miscellaneous">
    <text evidence="10">Few gyrases are as efficient as E.coli at forming negative supercoils. Not all organisms have 2 type II topoisomerases; in organisms with a single type II topoisomerase this enzyme also has to decatenate newly replicated chromosomes.</text>
</comment>
<dbReference type="GO" id="GO:0006261">
    <property type="term" value="P:DNA-templated DNA replication"/>
    <property type="evidence" value="ECO:0007669"/>
    <property type="project" value="UniProtKB-UniRule"/>
</dbReference>
<dbReference type="EC" id="5.6.2.2" evidence="10"/>
<dbReference type="InterPro" id="IPR002288">
    <property type="entry name" value="DNA_gyrase_B_C"/>
</dbReference>
<evidence type="ECO:0000256" key="3">
    <source>
        <dbReference type="ARBA" id="ARBA00022723"/>
    </source>
</evidence>
<dbReference type="GO" id="GO:0005524">
    <property type="term" value="F:ATP binding"/>
    <property type="evidence" value="ECO:0007669"/>
    <property type="project" value="UniProtKB-UniRule"/>
</dbReference>
<dbReference type="PANTHER" id="PTHR45866">
    <property type="entry name" value="DNA GYRASE/TOPOISOMERASE SUBUNIT B"/>
    <property type="match status" value="1"/>
</dbReference>
<protein>
    <recommendedName>
        <fullName evidence="10">DNA gyrase subunit B</fullName>
        <ecNumber evidence="10">5.6.2.2</ecNumber>
    </recommendedName>
</protein>
<dbReference type="RefSeq" id="WP_425267079.1">
    <property type="nucleotide sequence ID" value="NZ_FQXS01000013.1"/>
</dbReference>
<evidence type="ECO:0000256" key="8">
    <source>
        <dbReference type="ARBA" id="ARBA00023125"/>
    </source>
</evidence>
<dbReference type="Gene3D" id="3.30.230.10">
    <property type="match status" value="1"/>
</dbReference>
<dbReference type="SUPFAM" id="SSF54211">
    <property type="entry name" value="Ribosomal protein S5 domain 2-like"/>
    <property type="match status" value="1"/>
</dbReference>
<dbReference type="PROSITE" id="PS00177">
    <property type="entry name" value="TOPOISOMERASE_II"/>
    <property type="match status" value="1"/>
</dbReference>
<comment type="cofactor">
    <cofactor evidence="10">
        <name>Mg(2+)</name>
        <dbReference type="ChEBI" id="CHEBI:18420"/>
    </cofactor>
    <cofactor evidence="10">
        <name>Mn(2+)</name>
        <dbReference type="ChEBI" id="CHEBI:29035"/>
    </cofactor>
    <cofactor evidence="10">
        <name>Ca(2+)</name>
        <dbReference type="ChEBI" id="CHEBI:29108"/>
    </cofactor>
    <text evidence="10">Binds two Mg(2+) per subunit. The magnesium ions form salt bridges with both the protein and the DNA. Can also accept other divalent metal cations, such as Mn(2+) or Ca(2+).</text>
</comment>
<evidence type="ECO:0000313" key="12">
    <source>
        <dbReference type="EMBL" id="SHH87856.1"/>
    </source>
</evidence>
<comment type="function">
    <text evidence="10">A type II topoisomerase that negatively supercoils closed circular double-stranded (ds) DNA in an ATP-dependent manner to modulate DNA topology and maintain chromosomes in an underwound state. Negative supercoiling favors strand separation, and DNA replication, transcription, recombination and repair, all of which involve strand separation. Also able to catalyze the interconversion of other topological isomers of dsDNA rings, including catenanes and knotted rings. Type II topoisomerases break and join 2 DNA strands simultaneously in an ATP-dependent manner.</text>
</comment>
<dbReference type="AlphaFoldDB" id="A0A1M5WJY5"/>
<dbReference type="NCBIfam" id="NF004189">
    <property type="entry name" value="PRK05644.1"/>
    <property type="match status" value="1"/>
</dbReference>
<evidence type="ECO:0000259" key="11">
    <source>
        <dbReference type="PROSITE" id="PS50880"/>
    </source>
</evidence>
<dbReference type="PROSITE" id="PS50880">
    <property type="entry name" value="TOPRIM"/>
    <property type="match status" value="1"/>
</dbReference>
<keyword evidence="9 10" id="KW-0413">Isomerase</keyword>
<dbReference type="NCBIfam" id="TIGR01059">
    <property type="entry name" value="gyrB"/>
    <property type="match status" value="1"/>
</dbReference>
<keyword evidence="4 10" id="KW-0547">Nucleotide-binding</keyword>
<dbReference type="CDD" id="cd00822">
    <property type="entry name" value="TopoII_Trans_DNA_gyrase"/>
    <property type="match status" value="1"/>
</dbReference>
<keyword evidence="8" id="KW-0238">DNA-binding</keyword>
<dbReference type="PRINTS" id="PR00418">
    <property type="entry name" value="TPI2FAMILY"/>
</dbReference>
<dbReference type="InterPro" id="IPR013506">
    <property type="entry name" value="Topo_IIA_bsu_dom2"/>
</dbReference>
<feature type="site" description="Interaction with DNA" evidence="10">
    <location>
        <position position="451"/>
    </location>
</feature>
<dbReference type="GO" id="GO:0006265">
    <property type="term" value="P:DNA topological change"/>
    <property type="evidence" value="ECO:0007669"/>
    <property type="project" value="UniProtKB-UniRule"/>
</dbReference>
<dbReference type="InterPro" id="IPR000565">
    <property type="entry name" value="Topo_IIA_B"/>
</dbReference>
<dbReference type="InterPro" id="IPR011557">
    <property type="entry name" value="GyrB"/>
</dbReference>
<evidence type="ECO:0000256" key="10">
    <source>
        <dbReference type="HAMAP-Rule" id="MF_01898"/>
    </source>
</evidence>
<dbReference type="SMART" id="SM00433">
    <property type="entry name" value="TOP2c"/>
    <property type="match status" value="1"/>
</dbReference>
<dbReference type="FunFam" id="3.40.50.670:FF:000001">
    <property type="entry name" value="DNA topoisomerase 2"/>
    <property type="match status" value="1"/>
</dbReference>
<dbReference type="Gene3D" id="3.30.565.10">
    <property type="entry name" value="Histidine kinase-like ATPase, C-terminal domain"/>
    <property type="match status" value="1"/>
</dbReference>
<evidence type="ECO:0000256" key="5">
    <source>
        <dbReference type="ARBA" id="ARBA00022840"/>
    </source>
</evidence>
<dbReference type="PRINTS" id="PR01159">
    <property type="entry name" value="DNAGYRASEB"/>
</dbReference>
<organism evidence="12 13">
    <name type="scientific">Desulfofustis glycolicus DSM 9705</name>
    <dbReference type="NCBI Taxonomy" id="1121409"/>
    <lineage>
        <taxon>Bacteria</taxon>
        <taxon>Pseudomonadati</taxon>
        <taxon>Thermodesulfobacteriota</taxon>
        <taxon>Desulfobulbia</taxon>
        <taxon>Desulfobulbales</taxon>
        <taxon>Desulfocapsaceae</taxon>
        <taxon>Desulfofustis</taxon>
    </lineage>
</organism>
<dbReference type="SUPFAM" id="SSF55874">
    <property type="entry name" value="ATPase domain of HSP90 chaperone/DNA topoisomerase II/histidine kinase"/>
    <property type="match status" value="1"/>
</dbReference>
<dbReference type="PANTHER" id="PTHR45866:SF1">
    <property type="entry name" value="DNA GYRASE SUBUNIT B, MITOCHONDRIAL"/>
    <property type="match status" value="1"/>
</dbReference>
<dbReference type="InterPro" id="IPR034160">
    <property type="entry name" value="TOPRIM_GyrB"/>
</dbReference>
<dbReference type="InterPro" id="IPR014721">
    <property type="entry name" value="Ribsml_uS5_D2-typ_fold_subgr"/>
</dbReference>
<dbReference type="InterPro" id="IPR036890">
    <property type="entry name" value="HATPase_C_sf"/>
</dbReference>
<dbReference type="InterPro" id="IPR001241">
    <property type="entry name" value="Topo_IIA"/>
</dbReference>
<evidence type="ECO:0000256" key="9">
    <source>
        <dbReference type="ARBA" id="ARBA00023235"/>
    </source>
</evidence>
<feature type="binding site" evidence="10">
    <location>
        <position position="500"/>
    </location>
    <ligand>
        <name>Mg(2+)</name>
        <dbReference type="ChEBI" id="CHEBI:18420"/>
        <label>1</label>
        <note>catalytic</note>
    </ligand>
</feature>
<comment type="similarity">
    <text evidence="2 10">Belongs to the type II topoisomerase GyrB family.</text>
</comment>
<feature type="domain" description="Toprim" evidence="11">
    <location>
        <begin position="420"/>
        <end position="535"/>
    </location>
</feature>
<keyword evidence="3 10" id="KW-0479">Metal-binding</keyword>
<dbReference type="InterPro" id="IPR003594">
    <property type="entry name" value="HATPase_dom"/>
</dbReference>
<dbReference type="GO" id="GO:0005737">
    <property type="term" value="C:cytoplasm"/>
    <property type="evidence" value="ECO:0007669"/>
    <property type="project" value="UniProtKB-SubCell"/>
</dbReference>
<dbReference type="GO" id="GO:0005694">
    <property type="term" value="C:chromosome"/>
    <property type="evidence" value="ECO:0007669"/>
    <property type="project" value="InterPro"/>
</dbReference>
<comment type="catalytic activity">
    <reaction evidence="1 10">
        <text>ATP-dependent breakage, passage and rejoining of double-stranded DNA.</text>
        <dbReference type="EC" id="5.6.2.2"/>
    </reaction>
</comment>
<feature type="binding site" evidence="10">
    <location>
        <position position="426"/>
    </location>
    <ligand>
        <name>Mg(2+)</name>
        <dbReference type="ChEBI" id="CHEBI:18420"/>
        <label>1</label>
        <note>catalytic</note>
    </ligand>
</feature>
<evidence type="ECO:0000256" key="1">
    <source>
        <dbReference type="ARBA" id="ARBA00000185"/>
    </source>
</evidence>
<dbReference type="CDD" id="cd03366">
    <property type="entry name" value="TOPRIM_TopoIIA_GyrB"/>
    <property type="match status" value="1"/>
</dbReference>
<evidence type="ECO:0000256" key="2">
    <source>
        <dbReference type="ARBA" id="ARBA00010708"/>
    </source>
</evidence>
<keyword evidence="6 10" id="KW-0460">Magnesium</keyword>
<dbReference type="GO" id="GO:0003918">
    <property type="term" value="F:DNA topoisomerase type II (double strand cut, ATP-hydrolyzing) activity"/>
    <property type="evidence" value="ECO:0007669"/>
    <property type="project" value="UniProtKB-UniRule"/>
</dbReference>
<dbReference type="Gene3D" id="3.40.50.670">
    <property type="match status" value="2"/>
</dbReference>